<dbReference type="CDD" id="cd12909">
    <property type="entry name" value="SPRY_RanBP9_10"/>
    <property type="match status" value="1"/>
</dbReference>
<dbReference type="Proteomes" id="UP000242414">
    <property type="component" value="Unassembled WGS sequence"/>
</dbReference>
<evidence type="ECO:0000256" key="1">
    <source>
        <dbReference type="SAM" id="MobiDB-lite"/>
    </source>
</evidence>
<accession>A0A1X0R3U2</accession>
<dbReference type="VEuPathDB" id="FungiDB:BCV72DRAFT_206922"/>
<feature type="region of interest" description="Disordered" evidence="1">
    <location>
        <begin position="343"/>
        <end position="364"/>
    </location>
</feature>
<dbReference type="SUPFAM" id="SSF49899">
    <property type="entry name" value="Concanavalin A-like lectins/glucanases"/>
    <property type="match status" value="1"/>
</dbReference>
<dbReference type="InterPro" id="IPR013320">
    <property type="entry name" value="ConA-like_dom_sf"/>
</dbReference>
<dbReference type="InterPro" id="IPR024964">
    <property type="entry name" value="CTLH/CRA"/>
</dbReference>
<evidence type="ECO:0000259" key="2">
    <source>
        <dbReference type="PROSITE" id="PS50188"/>
    </source>
</evidence>
<dbReference type="SMART" id="SM00449">
    <property type="entry name" value="SPRY"/>
    <property type="match status" value="1"/>
</dbReference>
<dbReference type="AlphaFoldDB" id="A0A1X0R3U2"/>
<dbReference type="Gene3D" id="2.60.120.920">
    <property type="match status" value="1"/>
</dbReference>
<feature type="domain" description="B30.2/SPRY" evidence="2">
    <location>
        <begin position="70"/>
        <end position="259"/>
    </location>
</feature>
<dbReference type="InterPro" id="IPR003877">
    <property type="entry name" value="SPRY_dom"/>
</dbReference>
<dbReference type="InterPro" id="IPR050618">
    <property type="entry name" value="Ubq-SigPath_Reg"/>
</dbReference>
<dbReference type="InterPro" id="IPR001870">
    <property type="entry name" value="B30.2/SPRY"/>
</dbReference>
<dbReference type="InterPro" id="IPR043136">
    <property type="entry name" value="B30.2/SPRY_sf"/>
</dbReference>
<dbReference type="SMART" id="SM00667">
    <property type="entry name" value="LisH"/>
    <property type="match status" value="1"/>
</dbReference>
<dbReference type="Pfam" id="PF10607">
    <property type="entry name" value="CTLH"/>
    <property type="match status" value="1"/>
</dbReference>
<name>A0A1X0R3U2_RHIZD</name>
<reference evidence="3" key="1">
    <citation type="journal article" date="2016" name="Proc. Natl. Acad. Sci. U.S.A.">
        <title>Lipid metabolic changes in an early divergent fungus govern the establishment of a mutualistic symbiosis with endobacteria.</title>
        <authorList>
            <person name="Lastovetsky O.A."/>
            <person name="Gaspar M.L."/>
            <person name="Mondo S.J."/>
            <person name="LaButti K.M."/>
            <person name="Sandor L."/>
            <person name="Grigoriev I.V."/>
            <person name="Henry S.A."/>
            <person name="Pawlowska T.E."/>
        </authorList>
    </citation>
    <scope>NUCLEOTIDE SEQUENCE [LARGE SCALE GENOMIC DNA]</scope>
    <source>
        <strain evidence="3">ATCC 52814</strain>
    </source>
</reference>
<dbReference type="PROSITE" id="PS50896">
    <property type="entry name" value="LISH"/>
    <property type="match status" value="1"/>
</dbReference>
<feature type="region of interest" description="Disordered" evidence="1">
    <location>
        <begin position="376"/>
        <end position="397"/>
    </location>
</feature>
<proteinExistence type="predicted"/>
<dbReference type="Pfam" id="PF00622">
    <property type="entry name" value="SPRY"/>
    <property type="match status" value="1"/>
</dbReference>
<dbReference type="Pfam" id="PF08513">
    <property type="entry name" value="LisH"/>
    <property type="match status" value="1"/>
</dbReference>
<dbReference type="PANTHER" id="PTHR12864">
    <property type="entry name" value="RAN BINDING PROTEIN 9-RELATED"/>
    <property type="match status" value="1"/>
</dbReference>
<dbReference type="InterPro" id="IPR035782">
    <property type="entry name" value="SPRY_RanBP9/10"/>
</dbReference>
<dbReference type="InterPro" id="IPR006594">
    <property type="entry name" value="LisH"/>
</dbReference>
<sequence>MTSTYNIAFPALLYPGLGSQKIKTNTSSPPHWSLAPPKYPSYLKLTLYGNLVTEQYNLMQHVQKTTQESTTAVKDKQEHDLVNLDLRLPTFWNSKDKSKNIDVGSNGIELTYIGPGKQETHAALARSNFPMRPQCGIFYYEMKVISKGEDGYIGIGFCCAENKTERLPGWDVDSWGYHGDDGHSFAGSGIGQNYGPCFTTGDVIGCGVNFADRSAFYTKNGKFLGTAFKQIDVSKPLYPSVGLRTTGEKITTNFGHEPFMFDIEQYIKDQKVLSIQQMISRQSIDRTPYTEYDLNQLVLSYLIHHGYTKTAFAFVKNTKSISDTDQEDTVTVRGTGMEQRTGKIRNQEKDGLGEMPKPSKQKRRLSYAEIASSINQKKDVNLESSKHTKHEHSENQAHMMDIDEKSEKDVSAESLERVMKYGQQLQEEYKLDQSDKTKASLTEIFSLLAYHDPYTSPVSHIMSVSRRDALATEVNAAILGKFYK</sequence>
<gene>
    <name evidence="3" type="ORF">BCV72DRAFT_206922</name>
</gene>
<protein>
    <submittedName>
        <fullName evidence="3">SPRY-domain-containing protein</fullName>
    </submittedName>
</protein>
<organism evidence="3">
    <name type="scientific">Rhizopus microsporus var. microsporus</name>
    <dbReference type="NCBI Taxonomy" id="86635"/>
    <lineage>
        <taxon>Eukaryota</taxon>
        <taxon>Fungi</taxon>
        <taxon>Fungi incertae sedis</taxon>
        <taxon>Mucoromycota</taxon>
        <taxon>Mucoromycotina</taxon>
        <taxon>Mucoromycetes</taxon>
        <taxon>Mucorales</taxon>
        <taxon>Mucorineae</taxon>
        <taxon>Rhizopodaceae</taxon>
        <taxon>Rhizopus</taxon>
    </lineage>
</organism>
<evidence type="ECO:0000313" key="3">
    <source>
        <dbReference type="EMBL" id="ORE06693.1"/>
    </source>
</evidence>
<dbReference type="OrthoDB" id="25503at2759"/>
<dbReference type="EMBL" id="KV921918">
    <property type="protein sequence ID" value="ORE06693.1"/>
    <property type="molecule type" value="Genomic_DNA"/>
</dbReference>
<dbReference type="PROSITE" id="PS50188">
    <property type="entry name" value="B302_SPRY"/>
    <property type="match status" value="1"/>
</dbReference>